<evidence type="ECO:0000256" key="7">
    <source>
        <dbReference type="SAM" id="Phobius"/>
    </source>
</evidence>
<dbReference type="InterPro" id="IPR004869">
    <property type="entry name" value="MMPL_dom"/>
</dbReference>
<name>W6JV36_9MICO</name>
<evidence type="ECO:0000256" key="6">
    <source>
        <dbReference type="SAM" id="MobiDB-lite"/>
    </source>
</evidence>
<dbReference type="PANTHER" id="PTHR33406:SF13">
    <property type="entry name" value="MEMBRANE PROTEIN YDFJ"/>
    <property type="match status" value="1"/>
</dbReference>
<dbReference type="PROSITE" id="PS50156">
    <property type="entry name" value="SSD"/>
    <property type="match status" value="1"/>
</dbReference>
<feature type="transmembrane region" description="Helical" evidence="7">
    <location>
        <begin position="640"/>
        <end position="659"/>
    </location>
</feature>
<feature type="transmembrane region" description="Helical" evidence="7">
    <location>
        <begin position="282"/>
        <end position="302"/>
    </location>
</feature>
<evidence type="ECO:0000313" key="9">
    <source>
        <dbReference type="EMBL" id="CCH72456.1"/>
    </source>
</evidence>
<keyword evidence="10" id="KW-1185">Reference proteome</keyword>
<dbReference type="Proteomes" id="UP000035763">
    <property type="component" value="Unassembled WGS sequence"/>
</dbReference>
<feature type="transmembrane region" description="Helical" evidence="7">
    <location>
        <begin position="408"/>
        <end position="433"/>
    </location>
</feature>
<dbReference type="STRING" id="1193182.BN11_170008"/>
<gene>
    <name evidence="9" type="ORF">BN11_170008</name>
</gene>
<accession>W6JV36</accession>
<keyword evidence="5 7" id="KW-0472">Membrane</keyword>
<keyword evidence="4 7" id="KW-1133">Transmembrane helix</keyword>
<dbReference type="PANTHER" id="PTHR33406">
    <property type="entry name" value="MEMBRANE PROTEIN MJ1562-RELATED"/>
    <property type="match status" value="1"/>
</dbReference>
<evidence type="ECO:0000256" key="2">
    <source>
        <dbReference type="ARBA" id="ARBA00022475"/>
    </source>
</evidence>
<keyword evidence="3 7" id="KW-0812">Transmembrane</keyword>
<dbReference type="InterPro" id="IPR050545">
    <property type="entry name" value="Mycobact_MmpL"/>
</dbReference>
<evidence type="ECO:0000313" key="10">
    <source>
        <dbReference type="Proteomes" id="UP000035763"/>
    </source>
</evidence>
<feature type="transmembrane region" description="Helical" evidence="7">
    <location>
        <begin position="333"/>
        <end position="353"/>
    </location>
</feature>
<dbReference type="InterPro" id="IPR000731">
    <property type="entry name" value="SSD"/>
</dbReference>
<feature type="transmembrane region" description="Helical" evidence="7">
    <location>
        <begin position="707"/>
        <end position="728"/>
    </location>
</feature>
<feature type="transmembrane region" description="Helical" evidence="7">
    <location>
        <begin position="777"/>
        <end position="796"/>
    </location>
</feature>
<dbReference type="OrthoDB" id="7051771at2"/>
<feature type="transmembrane region" description="Helical" evidence="7">
    <location>
        <begin position="749"/>
        <end position="771"/>
    </location>
</feature>
<feature type="transmembrane region" description="Helical" evidence="7">
    <location>
        <begin position="480"/>
        <end position="504"/>
    </location>
</feature>
<evidence type="ECO:0000256" key="4">
    <source>
        <dbReference type="ARBA" id="ARBA00022989"/>
    </source>
</evidence>
<proteinExistence type="predicted"/>
<evidence type="ECO:0000256" key="1">
    <source>
        <dbReference type="ARBA" id="ARBA00004651"/>
    </source>
</evidence>
<feature type="transmembrane region" description="Helical" evidence="7">
    <location>
        <begin position="374"/>
        <end position="402"/>
    </location>
</feature>
<comment type="subcellular location">
    <subcellularLocation>
        <location evidence="1">Cell membrane</location>
        <topology evidence="1">Multi-pass membrane protein</topology>
    </subcellularLocation>
</comment>
<organism evidence="9 10">
    <name type="scientific">Nostocoides australiense Ben110</name>
    <dbReference type="NCBI Taxonomy" id="1193182"/>
    <lineage>
        <taxon>Bacteria</taxon>
        <taxon>Bacillati</taxon>
        <taxon>Actinomycetota</taxon>
        <taxon>Actinomycetes</taxon>
        <taxon>Micrococcales</taxon>
        <taxon>Intrasporangiaceae</taxon>
        <taxon>Nostocoides</taxon>
    </lineage>
</organism>
<keyword evidence="2" id="KW-1003">Cell membrane</keyword>
<evidence type="ECO:0000256" key="3">
    <source>
        <dbReference type="ARBA" id="ARBA00022692"/>
    </source>
</evidence>
<dbReference type="SUPFAM" id="SSF82866">
    <property type="entry name" value="Multidrug efflux transporter AcrB transmembrane domain"/>
    <property type="match status" value="2"/>
</dbReference>
<reference evidence="9 10" key="1">
    <citation type="journal article" date="2013" name="ISME J.">
        <title>A metabolic model for members of the genus Tetrasphaera involved in enhanced biological phosphorus removal.</title>
        <authorList>
            <person name="Kristiansen R."/>
            <person name="Nguyen H.T.T."/>
            <person name="Saunders A.M."/>
            <person name="Nielsen J.L."/>
            <person name="Wimmer R."/>
            <person name="Le V.Q."/>
            <person name="McIlroy S.J."/>
            <person name="Petrovski S."/>
            <person name="Seviour R.J."/>
            <person name="Calteau A."/>
            <person name="Nielsen K.L."/>
            <person name="Nielsen P.H."/>
        </authorList>
    </citation>
    <scope>NUCLEOTIDE SEQUENCE [LARGE SCALE GENOMIC DNA]</scope>
    <source>
        <strain evidence="9 10">Ben110</strain>
    </source>
</reference>
<dbReference type="AlphaFoldDB" id="W6JV36"/>
<feature type="transmembrane region" description="Helical" evidence="7">
    <location>
        <begin position="309"/>
        <end position="327"/>
    </location>
</feature>
<evidence type="ECO:0000256" key="5">
    <source>
        <dbReference type="ARBA" id="ARBA00023136"/>
    </source>
</evidence>
<feature type="region of interest" description="Disordered" evidence="6">
    <location>
        <begin position="830"/>
        <end position="852"/>
    </location>
</feature>
<dbReference type="GO" id="GO:0005886">
    <property type="term" value="C:plasma membrane"/>
    <property type="evidence" value="ECO:0007669"/>
    <property type="project" value="UniProtKB-SubCell"/>
</dbReference>
<comment type="caution">
    <text evidence="9">The sequence shown here is derived from an EMBL/GenBank/DDBJ whole genome shotgun (WGS) entry which is preliminary data.</text>
</comment>
<feature type="transmembrane region" description="Helical" evidence="7">
    <location>
        <begin position="666"/>
        <end position="687"/>
    </location>
</feature>
<feature type="domain" description="SSD" evidence="8">
    <location>
        <begin position="282"/>
        <end position="431"/>
    </location>
</feature>
<dbReference type="Gene3D" id="1.20.1640.10">
    <property type="entry name" value="Multidrug efflux transporter AcrB transmembrane domain"/>
    <property type="match status" value="2"/>
</dbReference>
<protein>
    <submittedName>
        <fullName evidence="9">Integral membrane protein</fullName>
    </submittedName>
</protein>
<sequence length="852" mass="89177">MARILYRIGRWCAEHAKSVIALWLAVLVLVGGAAASFGTPMTSKFSLPDSEFQSVLDKLGAEIPEFRGGFGTVVFESETGAFTASQKTAIEKTIASWKNVDHVTAVTDPFAAQQQLDESRTELDAAEKKLTDGQKDLETGRAKLDKAGAQVAQGEGLIKLVAQKDRNDPSLPALRKQVADGKAQLAEGEKEWEAGKADLEAGWQRYNVGKAQIDSLGGMHFVTSDGRYALTQIQFDDDVNSVPYEARSQIPERAGELAAAGVKANYSSEIVQEISLVGPGEIIGLTIALIVLVAMLGTLIAAGLPLVGAIMGVGVGLAGAVAASHFFDMHQMTPTLALMLGLAVGIDYALFIVNRHRSMYLHGTPLRESIGRAVGTSGSAVTFAGMTVVIALAALVLSGIPILAQMGLVAAGTVAVAVLVAVTLTPALLSLVGTRVASRRLWRANGYSTPADDSTRVIPGDEHEEEHGGWYVRLTTGHPWLTILAVVSAVVVLALPALSIRLGLPDGSSEPKGSSAYTTYHIIDEHFGKGMNGPVLAVATMDSAQPTAQQAQDAAAELAIALADSAGVDGAAVAGVSDDHKTIALQVIPQSGPADEATLDTVHNLQDSAAHLGEITGTTVGFTGQTVANIEISEKLSAALPGYLLTVVGLSLVILLMVFRSLVVPLVATAGFLLSVAAAFGVTVAVYQWGWLSDLFGVSTPGPILSFMPIILIGVLFGLAMDYQMFLVTGMREAWAHGEDAQRAVKSGFLHGAKVVTAAAIIMASVFGGFVFSHLAMIRPIGLGLAVGVIVDAWLVRMTLTPAIMQLLGERAWTLPRWLDRLIPNVDVEGASLEGHTGPTPGRPTATQPAGA</sequence>
<dbReference type="RefSeq" id="WP_048693783.1">
    <property type="nucleotide sequence ID" value="NZ_HG764815.1"/>
</dbReference>
<dbReference type="Pfam" id="PF03176">
    <property type="entry name" value="MMPL"/>
    <property type="match status" value="2"/>
</dbReference>
<evidence type="ECO:0000259" key="8">
    <source>
        <dbReference type="PROSITE" id="PS50156"/>
    </source>
</evidence>
<dbReference type="EMBL" id="CAJA01000079">
    <property type="protein sequence ID" value="CCH72456.1"/>
    <property type="molecule type" value="Genomic_DNA"/>
</dbReference>